<dbReference type="PANTHER" id="PTHR48081:SF8">
    <property type="entry name" value="ALPHA_BETA HYDROLASE FOLD-3 DOMAIN-CONTAINING PROTEIN-RELATED"/>
    <property type="match status" value="1"/>
</dbReference>
<organism evidence="3 4">
    <name type="scientific">Microbacterium testaceum</name>
    <name type="common">Aureobacterium testaceum</name>
    <name type="synonym">Brevibacterium testaceum</name>
    <dbReference type="NCBI Taxonomy" id="2033"/>
    <lineage>
        <taxon>Bacteria</taxon>
        <taxon>Bacillati</taxon>
        <taxon>Actinomycetota</taxon>
        <taxon>Actinomycetes</taxon>
        <taxon>Micrococcales</taxon>
        <taxon>Microbacteriaceae</taxon>
        <taxon>Microbacterium</taxon>
    </lineage>
</organism>
<dbReference type="PATRIC" id="fig|2033.7.peg.1184"/>
<sequence length="339" mass="36714">MPRRSPVDPFIVAAQRRTAHLPQPDLKDPVARRRQAAENDAQALGIFGIERPDVATRDEVVAVDGHPDVRVRVYWPTPERARPGDGLPLMLALYGGGFTIGGIDWTGWDATFRTRARDAGIVIVAPDYSHAPEVRFPAQPEQCWSAFEWAVDHAHELGADPNRVAIGGTSSGGNLAAAVTMMNRDRSNKPIRLQVLEAPALDLTTAHLDAAGVDARVPGVILRRMALRLVRDYLGPDAGLRRHPYASPLRAASLRGLPPAVVYTAELDALRGDGEAYVRALAAAGVPATGVRYIGQTHTSAGLRGWVPAADHQHRDLVATLRTLRDEPTIYPPAKEVAR</sequence>
<accession>A0A147FCH7</accession>
<evidence type="ECO:0000313" key="4">
    <source>
        <dbReference type="Proteomes" id="UP000072189"/>
    </source>
</evidence>
<evidence type="ECO:0000256" key="1">
    <source>
        <dbReference type="ARBA" id="ARBA00022801"/>
    </source>
</evidence>
<dbReference type="InterPro" id="IPR050300">
    <property type="entry name" value="GDXG_lipolytic_enzyme"/>
</dbReference>
<keyword evidence="1" id="KW-0378">Hydrolase</keyword>
<evidence type="ECO:0000259" key="2">
    <source>
        <dbReference type="Pfam" id="PF07859"/>
    </source>
</evidence>
<dbReference type="GO" id="GO:0016787">
    <property type="term" value="F:hydrolase activity"/>
    <property type="evidence" value="ECO:0007669"/>
    <property type="project" value="UniProtKB-KW"/>
</dbReference>
<dbReference type="InterPro" id="IPR013094">
    <property type="entry name" value="AB_hydrolase_3"/>
</dbReference>
<name>A0A147FCH7_MICTE</name>
<gene>
    <name evidence="3" type="ORF">RSA3_00485</name>
</gene>
<dbReference type="EMBL" id="LDRV01000002">
    <property type="protein sequence ID" value="KTS14286.1"/>
    <property type="molecule type" value="Genomic_DNA"/>
</dbReference>
<reference evidence="3 4" key="1">
    <citation type="journal article" date="2016" name="Front. Microbiol.">
        <title>Genomic Resource of Rice Seed Associated Bacteria.</title>
        <authorList>
            <person name="Midha S."/>
            <person name="Bansal K."/>
            <person name="Sharma S."/>
            <person name="Kumar N."/>
            <person name="Patil P.P."/>
            <person name="Chaudhry V."/>
            <person name="Patil P.B."/>
        </authorList>
    </citation>
    <scope>NUCLEOTIDE SEQUENCE [LARGE SCALE GENOMIC DNA]</scope>
    <source>
        <strain evidence="3 4">RSA3</strain>
    </source>
</reference>
<dbReference type="Proteomes" id="UP000072189">
    <property type="component" value="Unassembled WGS sequence"/>
</dbReference>
<dbReference type="InterPro" id="IPR029058">
    <property type="entry name" value="AB_hydrolase_fold"/>
</dbReference>
<dbReference type="Gene3D" id="3.40.50.1820">
    <property type="entry name" value="alpha/beta hydrolase"/>
    <property type="match status" value="1"/>
</dbReference>
<protein>
    <submittedName>
        <fullName evidence="3">Esterase</fullName>
    </submittedName>
</protein>
<feature type="domain" description="Alpha/beta hydrolase fold-3" evidence="2">
    <location>
        <begin position="91"/>
        <end position="299"/>
    </location>
</feature>
<evidence type="ECO:0000313" key="3">
    <source>
        <dbReference type="EMBL" id="KTS14286.1"/>
    </source>
</evidence>
<dbReference type="SUPFAM" id="SSF53474">
    <property type="entry name" value="alpha/beta-Hydrolases"/>
    <property type="match status" value="1"/>
</dbReference>
<dbReference type="PANTHER" id="PTHR48081">
    <property type="entry name" value="AB HYDROLASE SUPERFAMILY PROTEIN C4A8.06C"/>
    <property type="match status" value="1"/>
</dbReference>
<dbReference type="Pfam" id="PF07859">
    <property type="entry name" value="Abhydrolase_3"/>
    <property type="match status" value="1"/>
</dbReference>
<dbReference type="RefSeq" id="WP_058612894.1">
    <property type="nucleotide sequence ID" value="NZ_LDRV01000002.1"/>
</dbReference>
<dbReference type="AlphaFoldDB" id="A0A147FCH7"/>
<comment type="caution">
    <text evidence="3">The sequence shown here is derived from an EMBL/GenBank/DDBJ whole genome shotgun (WGS) entry which is preliminary data.</text>
</comment>
<proteinExistence type="predicted"/>